<evidence type="ECO:0000259" key="5">
    <source>
        <dbReference type="Pfam" id="PF25917"/>
    </source>
</evidence>
<dbReference type="InterPro" id="IPR058637">
    <property type="entry name" value="YknX-like_C"/>
</dbReference>
<accession>A0A916K6Q1</accession>
<feature type="domain" description="YknX-like C-terminal permuted SH3-like" evidence="7">
    <location>
        <begin position="534"/>
        <end position="601"/>
    </location>
</feature>
<feature type="transmembrane region" description="Helical" evidence="4">
    <location>
        <begin position="12"/>
        <end position="31"/>
    </location>
</feature>
<gene>
    <name evidence="8" type="primary">mdtA_3</name>
    <name evidence="8" type="ORF">PAESOLCIP111_04094</name>
</gene>
<dbReference type="Proteomes" id="UP000693672">
    <property type="component" value="Unassembled WGS sequence"/>
</dbReference>
<keyword evidence="4" id="KW-1133">Transmembrane helix</keyword>
<evidence type="ECO:0000256" key="4">
    <source>
        <dbReference type="SAM" id="Phobius"/>
    </source>
</evidence>
<dbReference type="RefSeq" id="WP_218093820.1">
    <property type="nucleotide sequence ID" value="NZ_CAJVAS010000020.1"/>
</dbReference>
<dbReference type="InterPro" id="IPR006143">
    <property type="entry name" value="RND_pump_MFP"/>
</dbReference>
<proteinExistence type="inferred from homology"/>
<dbReference type="GO" id="GO:1990281">
    <property type="term" value="C:efflux pump complex"/>
    <property type="evidence" value="ECO:0007669"/>
    <property type="project" value="TreeGrafter"/>
</dbReference>
<feature type="domain" description="Multidrug resistance protein MdtA-like barrel-sandwich hybrid" evidence="5">
    <location>
        <begin position="84"/>
        <end position="442"/>
    </location>
</feature>
<dbReference type="Pfam" id="PF25954">
    <property type="entry name" value="Beta-barrel_RND_2"/>
    <property type="match status" value="1"/>
</dbReference>
<sequence>MIRWMQNVSKKWLMVTIAVIAIVAVAGVTLLNGGVGKPKQGAAGQPNQQRSGPRQFAVETQTVKMQEVGGGQVFTGSITPQYTTNISSRVTGRVTDIMVKVGDHVKKGQPLAQIDTTQLQQQISQSQASLAVTSAQYEKAQSDQVNTVASTEKQLELQKANLAKAIQDQQNSVAAAQQQVAVSQANYNKAVSDQMNTIAAAKQTVALAQQTLNTQINTYNQNLAAAQNTLSQQQDSLQGQTATSSNTLQSRQLEVQQAAIAYQNALSKGDKAGIDSAIAKLQAAQLAYDQSQQTPTTALVNAQSALTKAEADLAAAQSSQIVQTAQEQLNRDLLTLTNAQNNLAVIMESNQQSLKKDQLSLQNTLASLETNLNVTKAQLAQTEQTLENNKNASMAVNEAQLSQAQNNLRVLEEQLQDGVLSSPVDGVVTAINTPIGQNAGNNGNIVSIAALDPVQATVSISEANVGKIKVGMEMKVNVPTLGKAFDGIVTVIRPTLDSVTKSYGVDIQINDPKKELLPGMFASSSLKNEGRKAIMVPADAVISQPSGNAVFIVQEGRAKKVNVKVGALTSSLFEITSGLKEGDEIVVKGQEMLSDKAAVQVVQPGQEGAAPKQQQGQGQQNGQQNGQRQQNGQNNQQNNQQNVQRQQGQTQGQTSAGGQTQQQGQGQRPAQGNAPTGGAQGGGGQ</sequence>
<keyword evidence="4" id="KW-0472">Membrane</keyword>
<name>A0A916K6Q1_9BACL</name>
<comment type="caution">
    <text evidence="8">The sequence shown here is derived from an EMBL/GenBank/DDBJ whole genome shotgun (WGS) entry which is preliminary data.</text>
</comment>
<dbReference type="InterPro" id="IPR058792">
    <property type="entry name" value="Beta-barrel_RND_2"/>
</dbReference>
<evidence type="ECO:0000259" key="6">
    <source>
        <dbReference type="Pfam" id="PF25954"/>
    </source>
</evidence>
<keyword evidence="2" id="KW-0175">Coiled coil</keyword>
<organism evidence="8 9">
    <name type="scientific">Paenibacillus solanacearum</name>
    <dbReference type="NCBI Taxonomy" id="2048548"/>
    <lineage>
        <taxon>Bacteria</taxon>
        <taxon>Bacillati</taxon>
        <taxon>Bacillota</taxon>
        <taxon>Bacilli</taxon>
        <taxon>Bacillales</taxon>
        <taxon>Paenibacillaceae</taxon>
        <taxon>Paenibacillus</taxon>
    </lineage>
</organism>
<feature type="domain" description="CusB-like beta-barrel" evidence="6">
    <location>
        <begin position="457"/>
        <end position="529"/>
    </location>
</feature>
<dbReference type="EMBL" id="CAJVAS010000020">
    <property type="protein sequence ID" value="CAG7640026.1"/>
    <property type="molecule type" value="Genomic_DNA"/>
</dbReference>
<dbReference type="GO" id="GO:0015562">
    <property type="term" value="F:efflux transmembrane transporter activity"/>
    <property type="evidence" value="ECO:0007669"/>
    <property type="project" value="TreeGrafter"/>
</dbReference>
<dbReference type="PANTHER" id="PTHR30469">
    <property type="entry name" value="MULTIDRUG RESISTANCE PROTEIN MDTA"/>
    <property type="match status" value="1"/>
</dbReference>
<protein>
    <submittedName>
        <fullName evidence="8">Multidrug resistance protein MdtA</fullName>
    </submittedName>
</protein>
<feature type="compositionally biased region" description="Low complexity" evidence="3">
    <location>
        <begin position="603"/>
        <end position="677"/>
    </location>
</feature>
<evidence type="ECO:0000256" key="3">
    <source>
        <dbReference type="SAM" id="MobiDB-lite"/>
    </source>
</evidence>
<evidence type="ECO:0000256" key="2">
    <source>
        <dbReference type="SAM" id="Coils"/>
    </source>
</evidence>
<dbReference type="AlphaFoldDB" id="A0A916K6Q1"/>
<feature type="region of interest" description="Disordered" evidence="3">
    <location>
        <begin position="603"/>
        <end position="685"/>
    </location>
</feature>
<dbReference type="NCBIfam" id="TIGR01730">
    <property type="entry name" value="RND_mfp"/>
    <property type="match status" value="1"/>
</dbReference>
<reference evidence="8" key="1">
    <citation type="submission" date="2021-06" db="EMBL/GenBank/DDBJ databases">
        <authorList>
            <person name="Criscuolo A."/>
        </authorList>
    </citation>
    <scope>NUCLEOTIDE SEQUENCE</scope>
    <source>
        <strain evidence="8">CIP111600</strain>
    </source>
</reference>
<dbReference type="InterPro" id="IPR058625">
    <property type="entry name" value="MdtA-like_BSH"/>
</dbReference>
<evidence type="ECO:0000256" key="1">
    <source>
        <dbReference type="ARBA" id="ARBA00009477"/>
    </source>
</evidence>
<keyword evidence="4" id="KW-0812">Transmembrane</keyword>
<evidence type="ECO:0000313" key="8">
    <source>
        <dbReference type="EMBL" id="CAG7640026.1"/>
    </source>
</evidence>
<feature type="coiled-coil region" evidence="2">
    <location>
        <begin position="148"/>
        <end position="236"/>
    </location>
</feature>
<keyword evidence="9" id="KW-1185">Reference proteome</keyword>
<evidence type="ECO:0000313" key="9">
    <source>
        <dbReference type="Proteomes" id="UP000693672"/>
    </source>
</evidence>
<comment type="similarity">
    <text evidence="1">Belongs to the membrane fusion protein (MFP) (TC 8.A.1) family.</text>
</comment>
<evidence type="ECO:0000259" key="7">
    <source>
        <dbReference type="Pfam" id="PF25989"/>
    </source>
</evidence>
<feature type="coiled-coil region" evidence="2">
    <location>
        <begin position="299"/>
        <end position="421"/>
    </location>
</feature>
<dbReference type="PANTHER" id="PTHR30469:SF33">
    <property type="entry name" value="SLR1207 PROTEIN"/>
    <property type="match status" value="1"/>
</dbReference>
<dbReference type="Pfam" id="PF25917">
    <property type="entry name" value="BSH_RND"/>
    <property type="match status" value="1"/>
</dbReference>
<dbReference type="Pfam" id="PF25989">
    <property type="entry name" value="YknX_C"/>
    <property type="match status" value="1"/>
</dbReference>